<dbReference type="InterPro" id="IPR036291">
    <property type="entry name" value="NAD(P)-bd_dom_sf"/>
</dbReference>
<evidence type="ECO:0000313" key="3">
    <source>
        <dbReference type="Proteomes" id="UP000286045"/>
    </source>
</evidence>
<name>A0A439CYM9_9PEZI</name>
<reference evidence="2 3" key="1">
    <citation type="submission" date="2018-12" db="EMBL/GenBank/DDBJ databases">
        <title>Draft genome sequence of Xylaria grammica IHI A82.</title>
        <authorList>
            <person name="Buettner E."/>
            <person name="Kellner H."/>
        </authorList>
    </citation>
    <scope>NUCLEOTIDE SEQUENCE [LARGE SCALE GENOMIC DNA]</scope>
    <source>
        <strain evidence="2 3">IHI A82</strain>
    </source>
</reference>
<dbReference type="Proteomes" id="UP000286045">
    <property type="component" value="Unassembled WGS sequence"/>
</dbReference>
<proteinExistence type="predicted"/>
<organism evidence="2 3">
    <name type="scientific">Xylaria grammica</name>
    <dbReference type="NCBI Taxonomy" id="363999"/>
    <lineage>
        <taxon>Eukaryota</taxon>
        <taxon>Fungi</taxon>
        <taxon>Dikarya</taxon>
        <taxon>Ascomycota</taxon>
        <taxon>Pezizomycotina</taxon>
        <taxon>Sordariomycetes</taxon>
        <taxon>Xylariomycetidae</taxon>
        <taxon>Xylariales</taxon>
        <taxon>Xylariaceae</taxon>
        <taxon>Xylaria</taxon>
    </lineage>
</organism>
<dbReference type="GO" id="GO:0005737">
    <property type="term" value="C:cytoplasm"/>
    <property type="evidence" value="ECO:0007669"/>
    <property type="project" value="TreeGrafter"/>
</dbReference>
<accession>A0A439CYM9</accession>
<dbReference type="STRING" id="363999.A0A439CYM9"/>
<dbReference type="EMBL" id="RYZI01000273">
    <property type="protein sequence ID" value="RWA07226.1"/>
    <property type="molecule type" value="Genomic_DNA"/>
</dbReference>
<dbReference type="AlphaFoldDB" id="A0A439CYM9"/>
<dbReference type="InterPro" id="IPR016040">
    <property type="entry name" value="NAD(P)-bd_dom"/>
</dbReference>
<dbReference type="SUPFAM" id="SSF51735">
    <property type="entry name" value="NAD(P)-binding Rossmann-fold domains"/>
    <property type="match status" value="1"/>
</dbReference>
<comment type="caution">
    <text evidence="2">The sequence shown here is derived from an EMBL/GenBank/DDBJ whole genome shotgun (WGS) entry which is preliminary data.</text>
</comment>
<dbReference type="Pfam" id="PF13460">
    <property type="entry name" value="NAD_binding_10"/>
    <property type="match status" value="1"/>
</dbReference>
<keyword evidence="3" id="KW-1185">Reference proteome</keyword>
<dbReference type="GO" id="GO:0004029">
    <property type="term" value="F:aldehyde dehydrogenase (NAD+) activity"/>
    <property type="evidence" value="ECO:0007669"/>
    <property type="project" value="TreeGrafter"/>
</dbReference>
<gene>
    <name evidence="2" type="ORF">EKO27_g7882</name>
</gene>
<dbReference type="InterPro" id="IPR051783">
    <property type="entry name" value="NAD(P)-dependent_oxidoreduct"/>
</dbReference>
<dbReference type="PANTHER" id="PTHR48079">
    <property type="entry name" value="PROTEIN YEEZ"/>
    <property type="match status" value="1"/>
</dbReference>
<evidence type="ECO:0000259" key="1">
    <source>
        <dbReference type="Pfam" id="PF13460"/>
    </source>
</evidence>
<dbReference type="PANTHER" id="PTHR48079:SF6">
    <property type="entry name" value="NAD(P)-BINDING DOMAIN-CONTAINING PROTEIN-RELATED"/>
    <property type="match status" value="1"/>
</dbReference>
<feature type="domain" description="NAD(P)-binding" evidence="1">
    <location>
        <begin position="11"/>
        <end position="86"/>
    </location>
</feature>
<evidence type="ECO:0000313" key="2">
    <source>
        <dbReference type="EMBL" id="RWA07226.1"/>
    </source>
</evidence>
<protein>
    <recommendedName>
        <fullName evidence="1">NAD(P)-binding domain-containing protein</fullName>
    </recommendedName>
</protein>
<sequence>MASKKVLIIGAGYIGWNILDLLVQENYVVTGFVRRKEHGEQIKASGASEVVYGDLSDTAKITGLTVAHDIVFHAATADHLPSVEAILDGIRQRADTGLSTIYIHTSGTALTLDDARGAFKSDKVYHDNVASEIDSVSDGAPHRQVDVPIVKARKQLGAKAKIAIMIPPTIYGINPKHGRLSMQLPTLARFAIKHGFSGYVGDGLSVHSNIHVLDIARAYVVLLHHLESTPSDDAMLLHNPYYFCETSGDNEPSWKEIAAVIGDSLHKAGVISDPTPRTIPGDAYGDIYGAETDVFFGMNSRTRAVRLRALGWAPVEKDWKASFAEDELPLILKQGI</sequence>
<dbReference type="Gene3D" id="3.40.50.720">
    <property type="entry name" value="NAD(P)-binding Rossmann-like Domain"/>
    <property type="match status" value="1"/>
</dbReference>